<keyword evidence="10 11" id="KW-0472">Membrane</keyword>
<evidence type="ECO:0000256" key="7">
    <source>
        <dbReference type="ARBA" id="ARBA00022927"/>
    </source>
</evidence>
<gene>
    <name evidence="12" type="primary">secG</name>
    <name evidence="12" type="ORF">NCTC8284_01205</name>
</gene>
<dbReference type="GO" id="GO:0009306">
    <property type="term" value="P:protein secretion"/>
    <property type="evidence" value="ECO:0007669"/>
    <property type="project" value="UniProtKB-UniRule"/>
</dbReference>
<dbReference type="GO" id="GO:0043952">
    <property type="term" value="P:protein transport by the Sec complex"/>
    <property type="evidence" value="ECO:0007669"/>
    <property type="project" value="TreeGrafter"/>
</dbReference>
<keyword evidence="4 11" id="KW-0813">Transport</keyword>
<evidence type="ECO:0000313" key="13">
    <source>
        <dbReference type="Proteomes" id="UP000278733"/>
    </source>
</evidence>
<dbReference type="PRINTS" id="PR01651">
    <property type="entry name" value="SECGEXPORT"/>
</dbReference>
<dbReference type="PANTHER" id="PTHR34182">
    <property type="entry name" value="PROTEIN-EXPORT MEMBRANE PROTEIN SECG"/>
    <property type="match status" value="1"/>
</dbReference>
<accession>A0A448MLT6</accession>
<organism evidence="12 13">
    <name type="scientific">Rodentibacter pneumotropicus</name>
    <dbReference type="NCBI Taxonomy" id="758"/>
    <lineage>
        <taxon>Bacteria</taxon>
        <taxon>Pseudomonadati</taxon>
        <taxon>Pseudomonadota</taxon>
        <taxon>Gammaproteobacteria</taxon>
        <taxon>Pasteurellales</taxon>
        <taxon>Pasteurellaceae</taxon>
        <taxon>Rodentibacter</taxon>
    </lineage>
</organism>
<keyword evidence="8 11" id="KW-1133">Transmembrane helix</keyword>
<dbReference type="EMBL" id="LR134405">
    <property type="protein sequence ID" value="VEH66049.1"/>
    <property type="molecule type" value="Genomic_DNA"/>
</dbReference>
<evidence type="ECO:0000256" key="9">
    <source>
        <dbReference type="ARBA" id="ARBA00023010"/>
    </source>
</evidence>
<dbReference type="AlphaFoldDB" id="A0A448MLT6"/>
<evidence type="ECO:0000256" key="4">
    <source>
        <dbReference type="ARBA" id="ARBA00022448"/>
    </source>
</evidence>
<proteinExistence type="inferred from homology"/>
<dbReference type="GO" id="GO:0015450">
    <property type="term" value="F:protein-transporting ATPase activity"/>
    <property type="evidence" value="ECO:0007669"/>
    <property type="project" value="UniProtKB-UniRule"/>
</dbReference>
<comment type="similarity">
    <text evidence="2 11">Belongs to the SecG family.</text>
</comment>
<evidence type="ECO:0000256" key="1">
    <source>
        <dbReference type="ARBA" id="ARBA00004651"/>
    </source>
</evidence>
<evidence type="ECO:0000256" key="11">
    <source>
        <dbReference type="RuleBase" id="RU365087"/>
    </source>
</evidence>
<dbReference type="Proteomes" id="UP000278733">
    <property type="component" value="Chromosome"/>
</dbReference>
<comment type="subcellular location">
    <subcellularLocation>
        <location evidence="1 11">Cell membrane</location>
        <topology evidence="1 11">Multi-pass membrane protein</topology>
    </subcellularLocation>
</comment>
<evidence type="ECO:0000256" key="2">
    <source>
        <dbReference type="ARBA" id="ARBA00008445"/>
    </source>
</evidence>
<keyword evidence="6 11" id="KW-0812">Transmembrane</keyword>
<protein>
    <recommendedName>
        <fullName evidence="3 11">Protein-export membrane protein SecG</fullName>
    </recommendedName>
</protein>
<dbReference type="Pfam" id="PF03840">
    <property type="entry name" value="SecG"/>
    <property type="match status" value="1"/>
</dbReference>
<dbReference type="KEGG" id="rpne:NCTC8284_01205"/>
<evidence type="ECO:0000256" key="5">
    <source>
        <dbReference type="ARBA" id="ARBA00022475"/>
    </source>
</evidence>
<name>A0A448MLT6_9PAST</name>
<feature type="transmembrane region" description="Helical" evidence="11">
    <location>
        <begin position="70"/>
        <end position="92"/>
    </location>
</feature>
<keyword evidence="5 11" id="KW-1003">Cell membrane</keyword>
<dbReference type="GO" id="GO:0065002">
    <property type="term" value="P:intracellular protein transmembrane transport"/>
    <property type="evidence" value="ECO:0007669"/>
    <property type="project" value="TreeGrafter"/>
</dbReference>
<dbReference type="PANTHER" id="PTHR34182:SF1">
    <property type="entry name" value="PROTEIN-EXPORT MEMBRANE PROTEIN SECG"/>
    <property type="match status" value="1"/>
</dbReference>
<keyword evidence="9 11" id="KW-0811">Translocation</keyword>
<dbReference type="GO" id="GO:0005886">
    <property type="term" value="C:plasma membrane"/>
    <property type="evidence" value="ECO:0007669"/>
    <property type="project" value="UniProtKB-SubCell"/>
</dbReference>
<dbReference type="STRING" id="758.GCA_000730685_00413"/>
<comment type="function">
    <text evidence="11">Involved in protein export. Participates in an early event of protein translocation.</text>
</comment>
<evidence type="ECO:0000256" key="6">
    <source>
        <dbReference type="ARBA" id="ARBA00022692"/>
    </source>
</evidence>
<evidence type="ECO:0000256" key="8">
    <source>
        <dbReference type="ARBA" id="ARBA00022989"/>
    </source>
</evidence>
<evidence type="ECO:0000256" key="10">
    <source>
        <dbReference type="ARBA" id="ARBA00023136"/>
    </source>
</evidence>
<evidence type="ECO:0000313" key="12">
    <source>
        <dbReference type="EMBL" id="VEH66049.1"/>
    </source>
</evidence>
<dbReference type="InterPro" id="IPR004692">
    <property type="entry name" value="SecG"/>
</dbReference>
<keyword evidence="7 11" id="KW-0653">Protein transport</keyword>
<sequence length="132" mass="14059">MFILFAPVFLRNTQFRVEKMYQVLLFIYVVVAIALIGFILVQQGKGANAGASFGGGASGTMFGSAGAGNFLTRTSAILATAFFVIALVLGNLNSHRANVEKGAFDDLSKTAEQVQQQLSSPAVENKNNDIPQ</sequence>
<dbReference type="NCBIfam" id="TIGR00810">
    <property type="entry name" value="secG"/>
    <property type="match status" value="1"/>
</dbReference>
<reference evidence="12 13" key="1">
    <citation type="submission" date="2018-12" db="EMBL/GenBank/DDBJ databases">
        <authorList>
            <consortium name="Pathogen Informatics"/>
        </authorList>
    </citation>
    <scope>NUCLEOTIDE SEQUENCE [LARGE SCALE GENOMIC DNA]</scope>
    <source>
        <strain evidence="12 13">NCTC8284</strain>
    </source>
</reference>
<evidence type="ECO:0000256" key="3">
    <source>
        <dbReference type="ARBA" id="ARBA00017876"/>
    </source>
</evidence>
<feature type="transmembrane region" description="Helical" evidence="11">
    <location>
        <begin position="21"/>
        <end position="41"/>
    </location>
</feature>